<sequence>MTSLILLIFLQFSYKSLTSITPTSVSGPHSHLRRIRIGSLMASRRTVLVAGFDSLRERSHHTPSWEGVCRGAVASGFFCPDHWEH</sequence>
<organism evidence="2 3">
    <name type="scientific">Armillaria ostoyae</name>
    <name type="common">Armillaria root rot fungus</name>
    <dbReference type="NCBI Taxonomy" id="47428"/>
    <lineage>
        <taxon>Eukaryota</taxon>
        <taxon>Fungi</taxon>
        <taxon>Dikarya</taxon>
        <taxon>Basidiomycota</taxon>
        <taxon>Agaricomycotina</taxon>
        <taxon>Agaricomycetes</taxon>
        <taxon>Agaricomycetidae</taxon>
        <taxon>Agaricales</taxon>
        <taxon>Marasmiineae</taxon>
        <taxon>Physalacriaceae</taxon>
        <taxon>Armillaria</taxon>
    </lineage>
</organism>
<evidence type="ECO:0000313" key="2">
    <source>
        <dbReference type="EMBL" id="SJL09136.1"/>
    </source>
</evidence>
<gene>
    <name evidence="2" type="ORF">ARMOST_12512</name>
</gene>
<protein>
    <recommendedName>
        <fullName evidence="4">Secreted protein</fullName>
    </recommendedName>
</protein>
<feature type="chain" id="PRO_5013397929" description="Secreted protein" evidence="1">
    <location>
        <begin position="19"/>
        <end position="85"/>
    </location>
</feature>
<dbReference type="Proteomes" id="UP000219338">
    <property type="component" value="Unassembled WGS sequence"/>
</dbReference>
<name>A0A284RK52_ARMOS</name>
<evidence type="ECO:0000313" key="3">
    <source>
        <dbReference type="Proteomes" id="UP000219338"/>
    </source>
</evidence>
<dbReference type="EMBL" id="FUEG01000010">
    <property type="protein sequence ID" value="SJL09136.1"/>
    <property type="molecule type" value="Genomic_DNA"/>
</dbReference>
<reference evidence="3" key="1">
    <citation type="journal article" date="2017" name="Nat. Ecol. Evol.">
        <title>Genome expansion and lineage-specific genetic innovations in the forest pathogenic fungi Armillaria.</title>
        <authorList>
            <person name="Sipos G."/>
            <person name="Prasanna A.N."/>
            <person name="Walter M.C."/>
            <person name="O'Connor E."/>
            <person name="Balint B."/>
            <person name="Krizsan K."/>
            <person name="Kiss B."/>
            <person name="Hess J."/>
            <person name="Varga T."/>
            <person name="Slot J."/>
            <person name="Riley R."/>
            <person name="Boka B."/>
            <person name="Rigling D."/>
            <person name="Barry K."/>
            <person name="Lee J."/>
            <person name="Mihaltcheva S."/>
            <person name="LaButti K."/>
            <person name="Lipzen A."/>
            <person name="Waldron R."/>
            <person name="Moloney N.M."/>
            <person name="Sperisen C."/>
            <person name="Kredics L."/>
            <person name="Vagvoelgyi C."/>
            <person name="Patrignani A."/>
            <person name="Fitzpatrick D."/>
            <person name="Nagy I."/>
            <person name="Doyle S."/>
            <person name="Anderson J.B."/>
            <person name="Grigoriev I.V."/>
            <person name="Gueldener U."/>
            <person name="Muensterkoetter M."/>
            <person name="Nagy L.G."/>
        </authorList>
    </citation>
    <scope>NUCLEOTIDE SEQUENCE [LARGE SCALE GENOMIC DNA]</scope>
    <source>
        <strain evidence="3">C18/9</strain>
    </source>
</reference>
<proteinExistence type="predicted"/>
<feature type="signal peptide" evidence="1">
    <location>
        <begin position="1"/>
        <end position="18"/>
    </location>
</feature>
<evidence type="ECO:0008006" key="4">
    <source>
        <dbReference type="Google" id="ProtNLM"/>
    </source>
</evidence>
<keyword evidence="1" id="KW-0732">Signal</keyword>
<evidence type="ECO:0000256" key="1">
    <source>
        <dbReference type="SAM" id="SignalP"/>
    </source>
</evidence>
<dbReference type="AlphaFoldDB" id="A0A284RK52"/>
<keyword evidence="3" id="KW-1185">Reference proteome</keyword>
<accession>A0A284RK52</accession>